<evidence type="ECO:0000256" key="2">
    <source>
        <dbReference type="PROSITE-ProRule" id="PRU00339"/>
    </source>
</evidence>
<evidence type="ECO:0000256" key="1">
    <source>
        <dbReference type="ARBA" id="ARBA00022737"/>
    </source>
</evidence>
<dbReference type="Gene3D" id="1.25.40.10">
    <property type="entry name" value="Tetratricopeptide repeat domain"/>
    <property type="match status" value="1"/>
</dbReference>
<dbReference type="Pfam" id="PF02985">
    <property type="entry name" value="HEAT"/>
    <property type="match status" value="1"/>
</dbReference>
<dbReference type="PANTHER" id="PTHR12697">
    <property type="entry name" value="PBS LYASE HEAT-LIKE PROTEIN"/>
    <property type="match status" value="1"/>
</dbReference>
<reference evidence="3 4" key="1">
    <citation type="submission" date="2018-05" db="EMBL/GenBank/DDBJ databases">
        <title>A metagenomic window into the 2 km-deep terrestrial subsurface aquifer revealed taxonomically and functionally diverse microbial community comprising novel uncultured bacterial lineages.</title>
        <authorList>
            <person name="Kadnikov V.V."/>
            <person name="Mardanov A.V."/>
            <person name="Beletsky A.V."/>
            <person name="Banks D."/>
            <person name="Pimenov N.V."/>
            <person name="Frank Y.A."/>
            <person name="Karnachuk O.V."/>
            <person name="Ravin N.V."/>
        </authorList>
    </citation>
    <scope>NUCLEOTIDE SEQUENCE [LARGE SCALE GENOMIC DNA]</scope>
    <source>
        <strain evidence="3">BY5</strain>
    </source>
</reference>
<dbReference type="Pfam" id="PF13646">
    <property type="entry name" value="HEAT_2"/>
    <property type="match status" value="6"/>
</dbReference>
<protein>
    <submittedName>
        <fullName evidence="3">HEAT repeat domain-containing protein</fullName>
    </submittedName>
</protein>
<organism evidence="3 4">
    <name type="scientific">Candidatus Ozemobacter sibiricus</name>
    <dbReference type="NCBI Taxonomy" id="2268124"/>
    <lineage>
        <taxon>Bacteria</taxon>
        <taxon>Candidatus Ozemobacteria</taxon>
        <taxon>Candidatus Ozemobacterales</taxon>
        <taxon>Candidatus Ozemobacteraceae</taxon>
        <taxon>Candidatus Ozemobacter</taxon>
    </lineage>
</organism>
<dbReference type="Pfam" id="PF13414">
    <property type="entry name" value="TPR_11"/>
    <property type="match status" value="1"/>
</dbReference>
<dbReference type="InterPro" id="IPR011990">
    <property type="entry name" value="TPR-like_helical_dom_sf"/>
</dbReference>
<dbReference type="SMART" id="SM00028">
    <property type="entry name" value="TPR"/>
    <property type="match status" value="3"/>
</dbReference>
<dbReference type="InterPro" id="IPR019734">
    <property type="entry name" value="TPR_rpt"/>
</dbReference>
<dbReference type="InterPro" id="IPR016024">
    <property type="entry name" value="ARM-type_fold"/>
</dbReference>
<dbReference type="SUPFAM" id="SSF48371">
    <property type="entry name" value="ARM repeat"/>
    <property type="match status" value="2"/>
</dbReference>
<gene>
    <name evidence="3" type="ORF">OZSIB_1215</name>
</gene>
<evidence type="ECO:0000313" key="4">
    <source>
        <dbReference type="Proteomes" id="UP000252355"/>
    </source>
</evidence>
<dbReference type="Proteomes" id="UP000252355">
    <property type="component" value="Unassembled WGS sequence"/>
</dbReference>
<dbReference type="InterPro" id="IPR004155">
    <property type="entry name" value="PBS_lyase_HEAT"/>
</dbReference>
<proteinExistence type="predicted"/>
<dbReference type="PANTHER" id="PTHR12697:SF5">
    <property type="entry name" value="DEOXYHYPUSINE HYDROXYLASE"/>
    <property type="match status" value="1"/>
</dbReference>
<dbReference type="InterPro" id="IPR011989">
    <property type="entry name" value="ARM-like"/>
</dbReference>
<dbReference type="SUPFAM" id="SSF48452">
    <property type="entry name" value="TPR-like"/>
    <property type="match status" value="1"/>
</dbReference>
<sequence>MPDKMTMKGECAVQRELEDLVTDLKSTLITKRLKAVKALGKLKTPLAIEPLRDVLNDRSKEVRCATVEAIAQIGPSNLAEILVPLARDRSADVRLRVAYALAGTSHDDAVRCLFELIRDPKDPVAVMAAKSLARSPKASLAQLIRLFGDKSWKVRSRAAMAITRMGRAAETALQSAMEDPDPNIRFWACLCLGHLRDRTHTKALLDKLSDRDLGVRLAALRSLREIGDPHIVSRLFEALSQPSEQVRDLIYDILKDFGTYSIPYLMESLSSEYWMGRSLAARALAEMGTEAILPLTEALEGQNKERKFWAIKILGQMKEESAFPEIRTFLSDPDSEIRMAAVQAMGSFQNPDAIPLLIERFIDPSWVVRREACKAIVRFGPAAYSALLSALGSMEEDVRYWALRAIGELKPPGAFHELIKLLRDRSWNIRKTTAEILATFGEDALLELTSLATESDAEVRFWVLQSLGRIGSKISLPLLFKALEDPSEAIRTAAQKALAHYGPTIVDDLFTLFKSENRRLLESVVATFRNMGQDAVLGRLCHNLGKYDDHVNYWIRRAIESFGPAARPAVLALLESKNHEVRRQALLALGQIGQPGDAETVIPHLKDEHWPARIAAAETLGVLGDASAVEPLMDALEDDDEDLALAAARALGRIGDHRAVPALLSALTREYWTLKLTVIGILGQMRVQRAVPDLLRLLDEDLIDLKIPVVKALGEIGHPDSYRPLRERFERETDPEARSVYLRAFAALGNPAIIPTLIELTKPDHPWEERRAAIKALGLLHAEEAKAPLLTALRDADLLISREALAALKAILPPADFRKLEEAHATARKREEAFQKSFQEGMRLMKLGQLADAEKALKAAARINPKAAYVYSALGNIYYKSGKLIDATKAYVMATTVEPRDITLKINLGMVYYRRRAYREATEVFTTIAKLVDPRSQQGQYAAKMLEKIKAEVAQALKP</sequence>
<dbReference type="InterPro" id="IPR000357">
    <property type="entry name" value="HEAT"/>
</dbReference>
<evidence type="ECO:0000313" key="3">
    <source>
        <dbReference type="EMBL" id="RCK78688.1"/>
    </source>
</evidence>
<accession>A0A367ZKS2</accession>
<dbReference type="SMART" id="SM00567">
    <property type="entry name" value="EZ_HEAT"/>
    <property type="match status" value="17"/>
</dbReference>
<dbReference type="GO" id="GO:0016491">
    <property type="term" value="F:oxidoreductase activity"/>
    <property type="evidence" value="ECO:0007669"/>
    <property type="project" value="TreeGrafter"/>
</dbReference>
<keyword evidence="1" id="KW-0677">Repeat</keyword>
<comment type="caution">
    <text evidence="3">The sequence shown here is derived from an EMBL/GenBank/DDBJ whole genome shotgun (WGS) entry which is preliminary data.</text>
</comment>
<dbReference type="EMBL" id="QOQW01000020">
    <property type="protein sequence ID" value="RCK78688.1"/>
    <property type="molecule type" value="Genomic_DNA"/>
</dbReference>
<dbReference type="PROSITE" id="PS50005">
    <property type="entry name" value="TPR"/>
    <property type="match status" value="1"/>
</dbReference>
<dbReference type="AlphaFoldDB" id="A0A367ZKS2"/>
<name>A0A367ZKS2_9BACT</name>
<dbReference type="Gene3D" id="1.25.10.10">
    <property type="entry name" value="Leucine-rich Repeat Variant"/>
    <property type="match status" value="6"/>
</dbReference>
<keyword evidence="2" id="KW-0802">TPR repeat</keyword>
<feature type="repeat" description="TPR" evidence="2">
    <location>
        <begin position="868"/>
        <end position="901"/>
    </location>
</feature>